<organism evidence="2 3">
    <name type="scientific">Trifolium medium</name>
    <dbReference type="NCBI Taxonomy" id="97028"/>
    <lineage>
        <taxon>Eukaryota</taxon>
        <taxon>Viridiplantae</taxon>
        <taxon>Streptophyta</taxon>
        <taxon>Embryophyta</taxon>
        <taxon>Tracheophyta</taxon>
        <taxon>Spermatophyta</taxon>
        <taxon>Magnoliopsida</taxon>
        <taxon>eudicotyledons</taxon>
        <taxon>Gunneridae</taxon>
        <taxon>Pentapetalae</taxon>
        <taxon>rosids</taxon>
        <taxon>fabids</taxon>
        <taxon>Fabales</taxon>
        <taxon>Fabaceae</taxon>
        <taxon>Papilionoideae</taxon>
        <taxon>50 kb inversion clade</taxon>
        <taxon>NPAAA clade</taxon>
        <taxon>Hologalegina</taxon>
        <taxon>IRL clade</taxon>
        <taxon>Trifolieae</taxon>
        <taxon>Trifolium</taxon>
    </lineage>
</organism>
<feature type="region of interest" description="Disordered" evidence="1">
    <location>
        <begin position="1"/>
        <end position="35"/>
    </location>
</feature>
<feature type="non-terminal residue" evidence="2">
    <location>
        <position position="1"/>
    </location>
</feature>
<evidence type="ECO:0000313" key="2">
    <source>
        <dbReference type="EMBL" id="MCI90001.1"/>
    </source>
</evidence>
<keyword evidence="3" id="KW-1185">Reference proteome</keyword>
<sequence>IQEKVRVKGGSPQSTLAGIGSWSGRSGESSNGSPN</sequence>
<evidence type="ECO:0000256" key="1">
    <source>
        <dbReference type="SAM" id="MobiDB-lite"/>
    </source>
</evidence>
<dbReference type="Proteomes" id="UP000265520">
    <property type="component" value="Unassembled WGS sequence"/>
</dbReference>
<accession>A0A392VSP3</accession>
<name>A0A392VSP3_9FABA</name>
<reference evidence="2 3" key="1">
    <citation type="journal article" date="2018" name="Front. Plant Sci.">
        <title>Red Clover (Trifolium pratense) and Zigzag Clover (T. medium) - A Picture of Genomic Similarities and Differences.</title>
        <authorList>
            <person name="Dluhosova J."/>
            <person name="Istvanek J."/>
            <person name="Nedelnik J."/>
            <person name="Repkova J."/>
        </authorList>
    </citation>
    <scope>NUCLEOTIDE SEQUENCE [LARGE SCALE GENOMIC DNA]</scope>
    <source>
        <strain evidence="3">cv. 10/8</strain>
        <tissue evidence="2">Leaf</tissue>
    </source>
</reference>
<dbReference type="AlphaFoldDB" id="A0A392VSP3"/>
<feature type="compositionally biased region" description="Polar residues" evidence="1">
    <location>
        <begin position="23"/>
        <end position="35"/>
    </location>
</feature>
<dbReference type="EMBL" id="LXQA011232390">
    <property type="protein sequence ID" value="MCI90001.1"/>
    <property type="molecule type" value="Genomic_DNA"/>
</dbReference>
<comment type="caution">
    <text evidence="2">The sequence shown here is derived from an EMBL/GenBank/DDBJ whole genome shotgun (WGS) entry which is preliminary data.</text>
</comment>
<proteinExistence type="predicted"/>
<evidence type="ECO:0000313" key="3">
    <source>
        <dbReference type="Proteomes" id="UP000265520"/>
    </source>
</evidence>
<protein>
    <submittedName>
        <fullName evidence="2">Uncharacterized protein</fullName>
    </submittedName>
</protein>
<feature type="non-terminal residue" evidence="2">
    <location>
        <position position="35"/>
    </location>
</feature>